<dbReference type="Proteomes" id="UP000294650">
    <property type="component" value="Unassembled WGS sequence"/>
</dbReference>
<feature type="binding site" evidence="5">
    <location>
        <begin position="123"/>
        <end position="127"/>
    </location>
    <ligand>
        <name>S-adenosyl-L-methionine</name>
        <dbReference type="ChEBI" id="CHEBI:59789"/>
    </ligand>
</feature>
<dbReference type="HAMAP" id="MF_02126">
    <property type="entry name" value="RF_methyltr_PrmC"/>
    <property type="match status" value="1"/>
</dbReference>
<dbReference type="Gene3D" id="1.10.8.10">
    <property type="entry name" value="DNA helicase RuvA subunit, C-terminal domain"/>
    <property type="match status" value="1"/>
</dbReference>
<feature type="domain" description="Release factor glutamine methyltransferase N-terminal" evidence="7">
    <location>
        <begin position="8"/>
        <end position="77"/>
    </location>
</feature>
<dbReference type="SUPFAM" id="SSF53335">
    <property type="entry name" value="S-adenosyl-L-methionine-dependent methyltransferases"/>
    <property type="match status" value="1"/>
</dbReference>
<feature type="binding site" evidence="5">
    <location>
        <position position="146"/>
    </location>
    <ligand>
        <name>S-adenosyl-L-methionine</name>
        <dbReference type="ChEBI" id="CHEBI:59789"/>
    </ligand>
</feature>
<dbReference type="NCBIfam" id="TIGR00536">
    <property type="entry name" value="hemK_fam"/>
    <property type="match status" value="1"/>
</dbReference>
<dbReference type="GO" id="GO:0003676">
    <property type="term" value="F:nucleic acid binding"/>
    <property type="evidence" value="ECO:0007669"/>
    <property type="project" value="InterPro"/>
</dbReference>
<comment type="caution">
    <text evidence="5">Lacks conserved residue(s) required for the propagation of feature annotation.</text>
</comment>
<evidence type="ECO:0000256" key="4">
    <source>
        <dbReference type="ARBA" id="ARBA00048391"/>
    </source>
</evidence>
<evidence type="ECO:0000313" key="8">
    <source>
        <dbReference type="EMBL" id="TCT26389.1"/>
    </source>
</evidence>
<dbReference type="EMBL" id="SMAN01000002">
    <property type="protein sequence ID" value="TCT26389.1"/>
    <property type="molecule type" value="Genomic_DNA"/>
</dbReference>
<dbReference type="InterPro" id="IPR004556">
    <property type="entry name" value="HemK-like"/>
</dbReference>
<evidence type="ECO:0000256" key="3">
    <source>
        <dbReference type="ARBA" id="ARBA00022691"/>
    </source>
</evidence>
<dbReference type="EC" id="2.1.1.297" evidence="5"/>
<dbReference type="GO" id="GO:0102559">
    <property type="term" value="F:peptide chain release factor N(5)-glutamine methyltransferase activity"/>
    <property type="evidence" value="ECO:0007669"/>
    <property type="project" value="UniProtKB-EC"/>
</dbReference>
<dbReference type="NCBIfam" id="TIGR03534">
    <property type="entry name" value="RF_mod_PrmC"/>
    <property type="match status" value="1"/>
</dbReference>
<dbReference type="GO" id="GO:0032259">
    <property type="term" value="P:methylation"/>
    <property type="evidence" value="ECO:0007669"/>
    <property type="project" value="UniProtKB-KW"/>
</dbReference>
<sequence>MNFHTVREARQWASLFLEKHHREKQVADFLLIHHLQWNRARLLADLREPFPPERADDFVRDVQAHAIDGVPLQHLTGKESFYGRIFKVNDQVLIPRPETEELVEIVLKQIDGINQPLTVVDVGTGSGVIAITLKKERPDLDVLATDISEGALQVARKNASLHQAEVCFYQGNYLKPLIDKNIRADVVISNPPYIPLHQKDQLSEVVKNYDPSLALFGGEDGLDAYREIIRQLSAVKKKKTCLAFEIGYDQGEAVAGMIKGSFPESSPVIEKDINGKDRIVYSWIG</sequence>
<dbReference type="OrthoDB" id="9800643at2"/>
<dbReference type="PROSITE" id="PS00092">
    <property type="entry name" value="N6_MTASE"/>
    <property type="match status" value="1"/>
</dbReference>
<dbReference type="RefSeq" id="WP_132370749.1">
    <property type="nucleotide sequence ID" value="NZ_SMAN01000002.1"/>
</dbReference>
<dbReference type="PANTHER" id="PTHR18895">
    <property type="entry name" value="HEMK METHYLTRANSFERASE"/>
    <property type="match status" value="1"/>
</dbReference>
<keyword evidence="3 5" id="KW-0949">S-adenosyl-L-methionine</keyword>
<dbReference type="Pfam" id="PF17827">
    <property type="entry name" value="PrmC_N"/>
    <property type="match status" value="1"/>
</dbReference>
<feature type="domain" description="Methyltransferase small" evidence="6">
    <location>
        <begin position="117"/>
        <end position="194"/>
    </location>
</feature>
<protein>
    <recommendedName>
        <fullName evidence="5">Release factor glutamine methyltransferase</fullName>
        <shortName evidence="5">RF MTase</shortName>
        <ecNumber evidence="5">2.1.1.297</ecNumber>
    </recommendedName>
    <alternativeName>
        <fullName evidence="5">N5-glutamine methyltransferase PrmC</fullName>
    </alternativeName>
    <alternativeName>
        <fullName evidence="5">Protein-(glutamine-N5) MTase PrmC</fullName>
    </alternativeName>
    <alternativeName>
        <fullName evidence="5">Protein-glutamine N-methyltransferase PrmC</fullName>
    </alternativeName>
</protein>
<name>A0A4R3NAT6_9BACI</name>
<accession>A0A4R3NAT6</accession>
<feature type="binding site" evidence="5">
    <location>
        <begin position="190"/>
        <end position="193"/>
    </location>
    <ligand>
        <name>substrate</name>
    </ligand>
</feature>
<evidence type="ECO:0000256" key="2">
    <source>
        <dbReference type="ARBA" id="ARBA00022679"/>
    </source>
</evidence>
<keyword evidence="1 5" id="KW-0489">Methyltransferase</keyword>
<dbReference type="AlphaFoldDB" id="A0A4R3NAT6"/>
<evidence type="ECO:0000259" key="7">
    <source>
        <dbReference type="Pfam" id="PF17827"/>
    </source>
</evidence>
<feature type="binding site" evidence="5">
    <location>
        <position position="190"/>
    </location>
    <ligand>
        <name>S-adenosyl-L-methionine</name>
        <dbReference type="ChEBI" id="CHEBI:59789"/>
    </ligand>
</feature>
<comment type="caution">
    <text evidence="8">The sequence shown here is derived from an EMBL/GenBank/DDBJ whole genome shotgun (WGS) entry which is preliminary data.</text>
</comment>
<comment type="catalytic activity">
    <reaction evidence="4 5">
        <text>L-glutaminyl-[peptide chain release factor] + S-adenosyl-L-methionine = N(5)-methyl-L-glutaminyl-[peptide chain release factor] + S-adenosyl-L-homocysteine + H(+)</text>
        <dbReference type="Rhea" id="RHEA:42896"/>
        <dbReference type="Rhea" id="RHEA-COMP:10271"/>
        <dbReference type="Rhea" id="RHEA-COMP:10272"/>
        <dbReference type="ChEBI" id="CHEBI:15378"/>
        <dbReference type="ChEBI" id="CHEBI:30011"/>
        <dbReference type="ChEBI" id="CHEBI:57856"/>
        <dbReference type="ChEBI" id="CHEBI:59789"/>
        <dbReference type="ChEBI" id="CHEBI:61891"/>
        <dbReference type="EC" id="2.1.1.297"/>
    </reaction>
</comment>
<dbReference type="CDD" id="cd02440">
    <property type="entry name" value="AdoMet_MTases"/>
    <property type="match status" value="1"/>
</dbReference>
<dbReference type="InterPro" id="IPR007848">
    <property type="entry name" value="Small_mtfrase_dom"/>
</dbReference>
<dbReference type="Gene3D" id="3.40.50.150">
    <property type="entry name" value="Vaccinia Virus protein VP39"/>
    <property type="match status" value="1"/>
</dbReference>
<dbReference type="InterPro" id="IPR050320">
    <property type="entry name" value="N5-glutamine_MTase"/>
</dbReference>
<evidence type="ECO:0000256" key="1">
    <source>
        <dbReference type="ARBA" id="ARBA00022603"/>
    </source>
</evidence>
<dbReference type="InterPro" id="IPR029063">
    <property type="entry name" value="SAM-dependent_MTases_sf"/>
</dbReference>
<keyword evidence="2 5" id="KW-0808">Transferase</keyword>
<dbReference type="PANTHER" id="PTHR18895:SF74">
    <property type="entry name" value="MTRF1L RELEASE FACTOR GLUTAMINE METHYLTRANSFERASE"/>
    <property type="match status" value="1"/>
</dbReference>
<evidence type="ECO:0000259" key="6">
    <source>
        <dbReference type="Pfam" id="PF05175"/>
    </source>
</evidence>
<gene>
    <name evidence="5" type="primary">prmC</name>
    <name evidence="8" type="ORF">EDD68_10291</name>
</gene>
<comment type="similarity">
    <text evidence="5">Belongs to the protein N5-glutamine methyltransferase family. PrmC subfamily.</text>
</comment>
<dbReference type="Pfam" id="PF05175">
    <property type="entry name" value="MTS"/>
    <property type="match status" value="1"/>
</dbReference>
<dbReference type="InterPro" id="IPR019874">
    <property type="entry name" value="RF_methyltr_PrmC"/>
</dbReference>
<evidence type="ECO:0000256" key="5">
    <source>
        <dbReference type="HAMAP-Rule" id="MF_02126"/>
    </source>
</evidence>
<reference evidence="8 9" key="1">
    <citation type="submission" date="2019-03" db="EMBL/GenBank/DDBJ databases">
        <title>Genomic Encyclopedia of Type Strains, Phase IV (KMG-IV): sequencing the most valuable type-strain genomes for metagenomic binning, comparative biology and taxonomic classification.</title>
        <authorList>
            <person name="Goeker M."/>
        </authorList>
    </citation>
    <scope>NUCLEOTIDE SEQUENCE [LARGE SCALE GENOMIC DNA]</scope>
    <source>
        <strain evidence="8 9">DSM 25894</strain>
    </source>
</reference>
<dbReference type="InterPro" id="IPR040758">
    <property type="entry name" value="PrmC_N"/>
</dbReference>
<comment type="function">
    <text evidence="5">Methylates the class 1 translation termination release factors RF1/PrfA and RF2/PrfB on the glutamine residue of the universally conserved GGQ motif.</text>
</comment>
<dbReference type="InterPro" id="IPR002052">
    <property type="entry name" value="DNA_methylase_N6_adenine_CS"/>
</dbReference>
<proteinExistence type="inferred from homology"/>
<evidence type="ECO:0000313" key="9">
    <source>
        <dbReference type="Proteomes" id="UP000294650"/>
    </source>
</evidence>
<organism evidence="8 9">
    <name type="scientific">Melghiribacillus thermohalophilus</name>
    <dbReference type="NCBI Taxonomy" id="1324956"/>
    <lineage>
        <taxon>Bacteria</taxon>
        <taxon>Bacillati</taxon>
        <taxon>Bacillota</taxon>
        <taxon>Bacilli</taxon>
        <taxon>Bacillales</taxon>
        <taxon>Bacillaceae</taxon>
        <taxon>Melghiribacillus</taxon>
    </lineage>
</organism>
<keyword evidence="9" id="KW-1185">Reference proteome</keyword>